<dbReference type="PROSITE" id="PS50011">
    <property type="entry name" value="PROTEIN_KINASE_DOM"/>
    <property type="match status" value="1"/>
</dbReference>
<evidence type="ECO:0000256" key="4">
    <source>
        <dbReference type="ARBA" id="ARBA00022553"/>
    </source>
</evidence>
<dbReference type="SUPFAM" id="SSF50729">
    <property type="entry name" value="PH domain-like"/>
    <property type="match status" value="1"/>
</dbReference>
<dbReference type="Pfam" id="PF00169">
    <property type="entry name" value="PH"/>
    <property type="match status" value="1"/>
</dbReference>
<keyword evidence="3" id="KW-0723">Serine/threonine-protein kinase</keyword>
<evidence type="ECO:0000256" key="6">
    <source>
        <dbReference type="ARBA" id="ARBA00022741"/>
    </source>
</evidence>
<dbReference type="PROSITE" id="PS51285">
    <property type="entry name" value="AGC_KINASE_CTER"/>
    <property type="match status" value="1"/>
</dbReference>
<dbReference type="SMART" id="SM00233">
    <property type="entry name" value="PH"/>
    <property type="match status" value="1"/>
</dbReference>
<keyword evidence="5" id="KW-0808">Transferase</keyword>
<dbReference type="Proteomes" id="UP001652621">
    <property type="component" value="Unplaced"/>
</dbReference>
<dbReference type="GeneID" id="101899191"/>
<evidence type="ECO:0000256" key="5">
    <source>
        <dbReference type="ARBA" id="ARBA00022679"/>
    </source>
</evidence>
<dbReference type="PROSITE" id="PS00108">
    <property type="entry name" value="PROTEIN_KINASE_ST"/>
    <property type="match status" value="1"/>
</dbReference>
<dbReference type="InterPro" id="IPR017441">
    <property type="entry name" value="Protein_kinase_ATP_BS"/>
</dbReference>
<accession>A0ABM3VR55</accession>
<dbReference type="InterPro" id="IPR039026">
    <property type="entry name" value="PH_PKB"/>
</dbReference>
<dbReference type="PANTHER" id="PTHR24351">
    <property type="entry name" value="RIBOSOMAL PROTEIN S6 KINASE"/>
    <property type="match status" value="1"/>
</dbReference>
<dbReference type="CDD" id="cd01241">
    <property type="entry name" value="PH_PKB"/>
    <property type="match status" value="1"/>
</dbReference>
<dbReference type="InterPro" id="IPR011993">
    <property type="entry name" value="PH-like_dom_sf"/>
</dbReference>
<evidence type="ECO:0000256" key="3">
    <source>
        <dbReference type="ARBA" id="ARBA00022527"/>
    </source>
</evidence>
<dbReference type="EC" id="2.7.11.1" evidence="2"/>
<proteinExistence type="inferred from homology"/>
<protein>
    <recommendedName>
        <fullName evidence="2">non-specific serine/threonine protein kinase</fullName>
        <ecNumber evidence="2">2.7.11.1</ecNumber>
    </recommendedName>
</protein>
<keyword evidence="4" id="KW-0597">Phosphoprotein</keyword>
<feature type="domain" description="PH" evidence="10">
    <location>
        <begin position="145"/>
        <end position="248"/>
    </location>
</feature>
<evidence type="ECO:0000259" key="10">
    <source>
        <dbReference type="PROSITE" id="PS50003"/>
    </source>
</evidence>
<dbReference type="CDD" id="cd05571">
    <property type="entry name" value="STKc_PKB"/>
    <property type="match status" value="1"/>
</dbReference>
<evidence type="ECO:0000256" key="1">
    <source>
        <dbReference type="ARBA" id="ARBA00006935"/>
    </source>
</evidence>
<dbReference type="SMART" id="SM00220">
    <property type="entry name" value="S_TKc"/>
    <property type="match status" value="1"/>
</dbReference>
<feature type="domain" description="AGC-kinase C-terminal" evidence="12">
    <location>
        <begin position="562"/>
        <end position="635"/>
    </location>
</feature>
<dbReference type="Gene3D" id="1.10.510.10">
    <property type="entry name" value="Transferase(Phosphotransferase) domain 1"/>
    <property type="match status" value="1"/>
</dbReference>
<keyword evidence="6 9" id="KW-0547">Nucleotide-binding</keyword>
<keyword evidence="13" id="KW-1185">Reference proteome</keyword>
<gene>
    <name evidence="14" type="primary">LOC101899191</name>
</gene>
<dbReference type="Pfam" id="PF00069">
    <property type="entry name" value="Pkinase"/>
    <property type="match status" value="1"/>
</dbReference>
<feature type="domain" description="Protein kinase" evidence="11">
    <location>
        <begin position="304"/>
        <end position="561"/>
    </location>
</feature>
<dbReference type="GO" id="GO:0016301">
    <property type="term" value="F:kinase activity"/>
    <property type="evidence" value="ECO:0007669"/>
    <property type="project" value="UniProtKB-KW"/>
</dbReference>
<dbReference type="InterPro" id="IPR001849">
    <property type="entry name" value="PH_domain"/>
</dbReference>
<keyword evidence="7 14" id="KW-0418">Kinase</keyword>
<dbReference type="PROSITE" id="PS00107">
    <property type="entry name" value="PROTEIN_KINASE_ATP"/>
    <property type="match status" value="1"/>
</dbReference>
<dbReference type="InterPro" id="IPR008271">
    <property type="entry name" value="Ser/Thr_kinase_AS"/>
</dbReference>
<evidence type="ECO:0000256" key="7">
    <source>
        <dbReference type="ARBA" id="ARBA00022777"/>
    </source>
</evidence>
<dbReference type="Gene3D" id="3.30.200.20">
    <property type="entry name" value="Phosphorylase Kinase, domain 1"/>
    <property type="match status" value="1"/>
</dbReference>
<evidence type="ECO:0000256" key="2">
    <source>
        <dbReference type="ARBA" id="ARBA00012513"/>
    </source>
</evidence>
<sequence>MSSAPGVFKMGRAVFSHVQLTLIVKQVRSESFITNYLPFATSRRSTVVAKAGGNKGTVPAIATGSTSTGLLGSTFVQTLSSPFVGSNQNSNSKSSSRESLDKQLPQYCSAKSANNTQQAPGKVVMSEIGAIPTANEAGGTHSNATIVKEGWLQKRGEHIKTWRSRYFILRSDGTLHGWRNKPNENAPPERPLNDFTIKGCQIMTVDRPRPYTFIIRGLQWTSVVERTFSVDTERERQEWTDAIRTVASSLSELGETAMSTTNSTDMTDVDMASIAEDELCEKFSVQGTSTRSSGGVKKVTLENFEFLKVLGKGTYGKVILCREKATAKLYAIKILKKEVIIQKDEVAHTITESRVLQTTNHPFLISLKYSFQTNDRLCFVMQYVNGGELFFHLSRKRVFSEERTRFYGAEIISALGYLHSQSIIYRDLKLENLLLDKDGHIKIADFGLCKEDITYGRTTRTFCGTPEYLAPEVLEDNDYGRAVDWWGTGVVMYEMMCGRLPFYNRDHDVLFTLILVEEVKFPRTISDEAKSLLAGLLAKDPKKRLGGGPGDVKEIEVHPFFDSINWTDLVQKKIEPPFKPQVTSDTDTRYFDTEFTGESVELTPPDPTGPLGSIAEEPHFPQFSYQDMASTLGTSSHISNSLASMQ</sequence>
<dbReference type="Pfam" id="PF00433">
    <property type="entry name" value="Pkinase_C"/>
    <property type="match status" value="1"/>
</dbReference>
<evidence type="ECO:0000313" key="14">
    <source>
        <dbReference type="RefSeq" id="XP_058988279.1"/>
    </source>
</evidence>
<dbReference type="InterPro" id="IPR011009">
    <property type="entry name" value="Kinase-like_dom_sf"/>
</dbReference>
<organism evidence="13 14">
    <name type="scientific">Musca domestica</name>
    <name type="common">House fly</name>
    <dbReference type="NCBI Taxonomy" id="7370"/>
    <lineage>
        <taxon>Eukaryota</taxon>
        <taxon>Metazoa</taxon>
        <taxon>Ecdysozoa</taxon>
        <taxon>Arthropoda</taxon>
        <taxon>Hexapoda</taxon>
        <taxon>Insecta</taxon>
        <taxon>Pterygota</taxon>
        <taxon>Neoptera</taxon>
        <taxon>Endopterygota</taxon>
        <taxon>Diptera</taxon>
        <taxon>Brachycera</taxon>
        <taxon>Muscomorpha</taxon>
        <taxon>Muscoidea</taxon>
        <taxon>Muscidae</taxon>
        <taxon>Musca</taxon>
    </lineage>
</organism>
<dbReference type="SUPFAM" id="SSF56112">
    <property type="entry name" value="Protein kinase-like (PK-like)"/>
    <property type="match status" value="1"/>
</dbReference>
<dbReference type="RefSeq" id="XP_058988279.1">
    <property type="nucleotide sequence ID" value="XM_059132296.1"/>
</dbReference>
<feature type="binding site" evidence="9">
    <location>
        <position position="333"/>
    </location>
    <ligand>
        <name>ATP</name>
        <dbReference type="ChEBI" id="CHEBI:30616"/>
    </ligand>
</feature>
<dbReference type="InterPro" id="IPR000719">
    <property type="entry name" value="Prot_kinase_dom"/>
</dbReference>
<evidence type="ECO:0000256" key="9">
    <source>
        <dbReference type="PROSITE-ProRule" id="PRU10141"/>
    </source>
</evidence>
<keyword evidence="8 9" id="KW-0067">ATP-binding</keyword>
<dbReference type="InterPro" id="IPR000961">
    <property type="entry name" value="AGC-kinase_C"/>
</dbReference>
<reference evidence="14" key="1">
    <citation type="submission" date="2025-08" db="UniProtKB">
        <authorList>
            <consortium name="RefSeq"/>
        </authorList>
    </citation>
    <scope>IDENTIFICATION</scope>
    <source>
        <strain evidence="14">Aabys</strain>
        <tissue evidence="14">Whole body</tissue>
    </source>
</reference>
<name>A0ABM3VR55_MUSDO</name>
<dbReference type="Gene3D" id="2.30.29.30">
    <property type="entry name" value="Pleckstrin-homology domain (PH domain)/Phosphotyrosine-binding domain (PTB)"/>
    <property type="match status" value="1"/>
</dbReference>
<comment type="similarity">
    <text evidence="1">Belongs to the protein kinase superfamily. AGC Ser/Thr protein kinase family. RAC subfamily.</text>
</comment>
<evidence type="ECO:0000259" key="11">
    <source>
        <dbReference type="PROSITE" id="PS50011"/>
    </source>
</evidence>
<dbReference type="SMART" id="SM00133">
    <property type="entry name" value="S_TK_X"/>
    <property type="match status" value="1"/>
</dbReference>
<dbReference type="PROSITE" id="PS50003">
    <property type="entry name" value="PH_DOMAIN"/>
    <property type="match status" value="1"/>
</dbReference>
<evidence type="ECO:0000256" key="8">
    <source>
        <dbReference type="ARBA" id="ARBA00022840"/>
    </source>
</evidence>
<evidence type="ECO:0000259" key="12">
    <source>
        <dbReference type="PROSITE" id="PS51285"/>
    </source>
</evidence>
<dbReference type="InterPro" id="IPR017892">
    <property type="entry name" value="Pkinase_C"/>
</dbReference>
<evidence type="ECO:0000313" key="13">
    <source>
        <dbReference type="Proteomes" id="UP001652621"/>
    </source>
</evidence>